<feature type="region of interest" description="Disordered" evidence="1">
    <location>
        <begin position="298"/>
        <end position="344"/>
    </location>
</feature>
<keyword evidence="3" id="KW-1185">Reference proteome</keyword>
<name>A0A934Q0F8_9BURK</name>
<dbReference type="Proteomes" id="UP000617041">
    <property type="component" value="Unassembled WGS sequence"/>
</dbReference>
<gene>
    <name evidence="2" type="ORF">I8E28_05430</name>
</gene>
<comment type="caution">
    <text evidence="2">The sequence shown here is derived from an EMBL/GenBank/DDBJ whole genome shotgun (WGS) entry which is preliminary data.</text>
</comment>
<protein>
    <submittedName>
        <fullName evidence="2">Uncharacterized protein</fullName>
    </submittedName>
</protein>
<proteinExistence type="predicted"/>
<evidence type="ECO:0000313" key="2">
    <source>
        <dbReference type="EMBL" id="MBK0392024.1"/>
    </source>
</evidence>
<dbReference type="EMBL" id="JAEDAO010000001">
    <property type="protein sequence ID" value="MBK0392024.1"/>
    <property type="molecule type" value="Genomic_DNA"/>
</dbReference>
<accession>A0A934Q0F8</accession>
<organism evidence="2 3">
    <name type="scientific">Ramlibacter algicola</name>
    <dbReference type="NCBI Taxonomy" id="2795217"/>
    <lineage>
        <taxon>Bacteria</taxon>
        <taxon>Pseudomonadati</taxon>
        <taxon>Pseudomonadota</taxon>
        <taxon>Betaproteobacteria</taxon>
        <taxon>Burkholderiales</taxon>
        <taxon>Comamonadaceae</taxon>
        <taxon>Ramlibacter</taxon>
    </lineage>
</organism>
<dbReference type="AlphaFoldDB" id="A0A934Q0F8"/>
<dbReference type="RefSeq" id="WP_200786982.1">
    <property type="nucleotide sequence ID" value="NZ_JAEDAO010000001.1"/>
</dbReference>
<evidence type="ECO:0000256" key="1">
    <source>
        <dbReference type="SAM" id="MobiDB-lite"/>
    </source>
</evidence>
<sequence length="344" mass="37909">MALEIPSLRIGLIGFSQQQQDALHESLNEDTATRQAWEFAPAQEADALWINGARTQLLPEGLLRVASGIPSGRSTQLDPSSLNRPAAYAAPLPRAFQPDIVFNLDPGSVAGVLRKFEQLLRPQIAQFCLASQILEQESALGSGVYRVERPRDGALIAVVDLRGDVGVFTSASAVDFDNAMWTALAQRTPDQIPAHFFRCSLSRLMWEYALRTTRDVLPRRYRSDMLYFRRPPRLPQRLLQDSHLLLLRELATAPGTMPELQDRTGIEASRIAADLGALYLVGAITSNPKRAAPIASLPSEEEIGSSTHSVMPASRHDDSHLPPILRQRGSRSDRTAPAPLQLDQ</sequence>
<evidence type="ECO:0000313" key="3">
    <source>
        <dbReference type="Proteomes" id="UP000617041"/>
    </source>
</evidence>
<reference evidence="2" key="1">
    <citation type="submission" date="2020-12" db="EMBL/GenBank/DDBJ databases">
        <title>Ramlibacter sp. nov., isolated from a freshwater alga, Cryptomonas.</title>
        <authorList>
            <person name="Kim H.M."/>
            <person name="Jeon C.O."/>
        </authorList>
    </citation>
    <scope>NUCLEOTIDE SEQUENCE</scope>
    <source>
        <strain evidence="2">CrO1</strain>
    </source>
</reference>